<gene>
    <name evidence="2" type="ORF">AN218_04515</name>
</gene>
<proteinExistence type="predicted"/>
<keyword evidence="1" id="KW-1133">Transmembrane helix</keyword>
<reference evidence="2 3" key="1">
    <citation type="journal article" date="2016" name="Front. Microbiol.">
        <title>Comparative Genomics Analysis of Streptomyces Species Reveals Their Adaptation to the Marine Environment and Their Diversity at the Genomic Level.</title>
        <authorList>
            <person name="Tian X."/>
            <person name="Zhang Z."/>
            <person name="Yang T."/>
            <person name="Chen M."/>
            <person name="Li J."/>
            <person name="Chen F."/>
            <person name="Yang J."/>
            <person name="Li W."/>
            <person name="Zhang B."/>
            <person name="Zhang Z."/>
            <person name="Wu J."/>
            <person name="Zhang C."/>
            <person name="Long L."/>
            <person name="Xiao J."/>
        </authorList>
    </citation>
    <scope>NUCLEOTIDE SEQUENCE [LARGE SCALE GENOMIC DNA]</scope>
    <source>
        <strain evidence="2 3">SCSIO 10429</strain>
    </source>
</reference>
<dbReference type="AlphaFoldDB" id="A0A1E7LAP2"/>
<organism evidence="2 3">
    <name type="scientific">Streptomyces nanshensis</name>
    <dbReference type="NCBI Taxonomy" id="518642"/>
    <lineage>
        <taxon>Bacteria</taxon>
        <taxon>Bacillati</taxon>
        <taxon>Actinomycetota</taxon>
        <taxon>Actinomycetes</taxon>
        <taxon>Kitasatosporales</taxon>
        <taxon>Streptomycetaceae</taxon>
        <taxon>Streptomyces</taxon>
    </lineage>
</organism>
<dbReference type="EMBL" id="LJGW01000091">
    <property type="protein sequence ID" value="OEV13220.1"/>
    <property type="molecule type" value="Genomic_DNA"/>
</dbReference>
<dbReference type="RefSeq" id="WP_070015304.1">
    <property type="nucleotide sequence ID" value="NZ_LJGW01000091.1"/>
</dbReference>
<feature type="transmembrane region" description="Helical" evidence="1">
    <location>
        <begin position="75"/>
        <end position="97"/>
    </location>
</feature>
<keyword evidence="1" id="KW-0812">Transmembrane</keyword>
<feature type="transmembrane region" description="Helical" evidence="1">
    <location>
        <begin position="34"/>
        <end position="54"/>
    </location>
</feature>
<protein>
    <submittedName>
        <fullName evidence="2">Uncharacterized protein</fullName>
    </submittedName>
</protein>
<evidence type="ECO:0000313" key="3">
    <source>
        <dbReference type="Proteomes" id="UP000176005"/>
    </source>
</evidence>
<keyword evidence="3" id="KW-1185">Reference proteome</keyword>
<comment type="caution">
    <text evidence="2">The sequence shown here is derived from an EMBL/GenBank/DDBJ whole genome shotgun (WGS) entry which is preliminary data.</text>
</comment>
<accession>A0A1E7LAP2</accession>
<name>A0A1E7LAP2_9ACTN</name>
<evidence type="ECO:0000256" key="1">
    <source>
        <dbReference type="SAM" id="Phobius"/>
    </source>
</evidence>
<dbReference type="Proteomes" id="UP000176005">
    <property type="component" value="Unassembled WGS sequence"/>
</dbReference>
<sequence>MSALLDVGRALADNPIPNFEPKLPGAIAGPTQTILSWTSGGGLALAVLAAMIGWGMSAFGELTERAGVAARAKRAVLWSCGSGLGISLSSSLVLLFYKVGT</sequence>
<evidence type="ECO:0000313" key="2">
    <source>
        <dbReference type="EMBL" id="OEV13220.1"/>
    </source>
</evidence>
<keyword evidence="1" id="KW-0472">Membrane</keyword>